<protein>
    <submittedName>
        <fullName evidence="1">Uncharacterized protein</fullName>
    </submittedName>
</protein>
<reference evidence="1 2" key="1">
    <citation type="journal article" date="2018" name="Nat. Ecol. Evol.">
        <title>Pezizomycetes genomes reveal the molecular basis of ectomycorrhizal truffle lifestyle.</title>
        <authorList>
            <person name="Murat C."/>
            <person name="Payen T."/>
            <person name="Noel B."/>
            <person name="Kuo A."/>
            <person name="Morin E."/>
            <person name="Chen J."/>
            <person name="Kohler A."/>
            <person name="Krizsan K."/>
            <person name="Balestrini R."/>
            <person name="Da Silva C."/>
            <person name="Montanini B."/>
            <person name="Hainaut M."/>
            <person name="Levati E."/>
            <person name="Barry K.W."/>
            <person name="Belfiori B."/>
            <person name="Cichocki N."/>
            <person name="Clum A."/>
            <person name="Dockter R.B."/>
            <person name="Fauchery L."/>
            <person name="Guy J."/>
            <person name="Iotti M."/>
            <person name="Le Tacon F."/>
            <person name="Lindquist E.A."/>
            <person name="Lipzen A."/>
            <person name="Malagnac F."/>
            <person name="Mello A."/>
            <person name="Molinier V."/>
            <person name="Miyauchi S."/>
            <person name="Poulain J."/>
            <person name="Riccioni C."/>
            <person name="Rubini A."/>
            <person name="Sitrit Y."/>
            <person name="Splivallo R."/>
            <person name="Traeger S."/>
            <person name="Wang M."/>
            <person name="Zifcakova L."/>
            <person name="Wipf D."/>
            <person name="Zambonelli A."/>
            <person name="Paolocci F."/>
            <person name="Nowrousian M."/>
            <person name="Ottonello S."/>
            <person name="Baldrian P."/>
            <person name="Spatafora J.W."/>
            <person name="Henrissat B."/>
            <person name="Nagy L.G."/>
            <person name="Aury J.M."/>
            <person name="Wincker P."/>
            <person name="Grigoriev I.V."/>
            <person name="Bonfante P."/>
            <person name="Martin F.M."/>
        </authorList>
    </citation>
    <scope>NUCLEOTIDE SEQUENCE [LARGE SCALE GENOMIC DNA]</scope>
    <source>
        <strain evidence="1 2">120613-1</strain>
    </source>
</reference>
<evidence type="ECO:0000313" key="2">
    <source>
        <dbReference type="Proteomes" id="UP000276215"/>
    </source>
</evidence>
<name>A0A3N4JFI3_9PEZI</name>
<dbReference type="Proteomes" id="UP000276215">
    <property type="component" value="Unassembled WGS sequence"/>
</dbReference>
<dbReference type="EMBL" id="ML120425">
    <property type="protein sequence ID" value="RPA95461.1"/>
    <property type="molecule type" value="Genomic_DNA"/>
</dbReference>
<keyword evidence="2" id="KW-1185">Reference proteome</keyword>
<dbReference type="AlphaFoldDB" id="A0A3N4JFI3"/>
<proteinExistence type="predicted"/>
<organism evidence="1 2">
    <name type="scientific">Choiromyces venosus 120613-1</name>
    <dbReference type="NCBI Taxonomy" id="1336337"/>
    <lineage>
        <taxon>Eukaryota</taxon>
        <taxon>Fungi</taxon>
        <taxon>Dikarya</taxon>
        <taxon>Ascomycota</taxon>
        <taxon>Pezizomycotina</taxon>
        <taxon>Pezizomycetes</taxon>
        <taxon>Pezizales</taxon>
        <taxon>Tuberaceae</taxon>
        <taxon>Choiromyces</taxon>
    </lineage>
</organism>
<evidence type="ECO:0000313" key="1">
    <source>
        <dbReference type="EMBL" id="RPA95461.1"/>
    </source>
</evidence>
<sequence length="145" mass="16225">MALYSVLGLTKFLVPCAGLAKSPIAHPFPKIGISALRACSTSFPDSSISYYSRGTSCLGLFNYSILNTGRSKLLGSVIIVRIRNTCATMQPCAFDTWPKNSRDGRRGLWWFVGLVMRELLLGVRYWSIRIRGDSQVVSKMGWERR</sequence>
<accession>A0A3N4JFI3</accession>
<gene>
    <name evidence="1" type="ORF">L873DRAFT_1312534</name>
</gene>